<accession>A0A0A9DT07</accession>
<proteinExistence type="predicted"/>
<evidence type="ECO:0000313" key="1">
    <source>
        <dbReference type="EMBL" id="JAD91674.1"/>
    </source>
</evidence>
<organism evidence="1">
    <name type="scientific">Arundo donax</name>
    <name type="common">Giant reed</name>
    <name type="synonym">Donax arundinaceus</name>
    <dbReference type="NCBI Taxonomy" id="35708"/>
    <lineage>
        <taxon>Eukaryota</taxon>
        <taxon>Viridiplantae</taxon>
        <taxon>Streptophyta</taxon>
        <taxon>Embryophyta</taxon>
        <taxon>Tracheophyta</taxon>
        <taxon>Spermatophyta</taxon>
        <taxon>Magnoliopsida</taxon>
        <taxon>Liliopsida</taxon>
        <taxon>Poales</taxon>
        <taxon>Poaceae</taxon>
        <taxon>PACMAD clade</taxon>
        <taxon>Arundinoideae</taxon>
        <taxon>Arundineae</taxon>
        <taxon>Arundo</taxon>
    </lineage>
</organism>
<sequence>MSISVISWSTLHPNLISMVISCYVYFTSGRCSLEANSQTLFAYCSSFEYVCLENMERMDLVA</sequence>
<dbReference type="EMBL" id="GBRH01206221">
    <property type="protein sequence ID" value="JAD91674.1"/>
    <property type="molecule type" value="Transcribed_RNA"/>
</dbReference>
<reference evidence="1" key="2">
    <citation type="journal article" date="2015" name="Data Brief">
        <title>Shoot transcriptome of the giant reed, Arundo donax.</title>
        <authorList>
            <person name="Barrero R.A."/>
            <person name="Guerrero F.D."/>
            <person name="Moolhuijzen P."/>
            <person name="Goolsby J.A."/>
            <person name="Tidwell J."/>
            <person name="Bellgard S.E."/>
            <person name="Bellgard M.I."/>
        </authorList>
    </citation>
    <scope>NUCLEOTIDE SEQUENCE</scope>
    <source>
        <tissue evidence="1">Shoot tissue taken approximately 20 cm above the soil surface</tissue>
    </source>
</reference>
<protein>
    <submittedName>
        <fullName evidence="1">Uncharacterized protein</fullName>
    </submittedName>
</protein>
<reference evidence="1" key="1">
    <citation type="submission" date="2014-09" db="EMBL/GenBank/DDBJ databases">
        <authorList>
            <person name="Magalhaes I.L.F."/>
            <person name="Oliveira U."/>
            <person name="Santos F.R."/>
            <person name="Vidigal T.H.D.A."/>
            <person name="Brescovit A.D."/>
            <person name="Santos A.J."/>
        </authorList>
    </citation>
    <scope>NUCLEOTIDE SEQUENCE</scope>
    <source>
        <tissue evidence="1">Shoot tissue taken approximately 20 cm above the soil surface</tissue>
    </source>
</reference>
<name>A0A0A9DT07_ARUDO</name>
<dbReference type="AlphaFoldDB" id="A0A0A9DT07"/>